<dbReference type="RefSeq" id="WP_133318362.1">
    <property type="nucleotide sequence ID" value="NZ_SMTL01000009.1"/>
</dbReference>
<dbReference type="InterPro" id="IPR006840">
    <property type="entry name" value="ChaC"/>
</dbReference>
<dbReference type="GO" id="GO:0005737">
    <property type="term" value="C:cytoplasm"/>
    <property type="evidence" value="ECO:0007669"/>
    <property type="project" value="TreeGrafter"/>
</dbReference>
<dbReference type="AlphaFoldDB" id="A0A4R5U6K2"/>
<dbReference type="GO" id="GO:0061928">
    <property type="term" value="F:glutathione specific gamma-glutamylcyclotransferase activity"/>
    <property type="evidence" value="ECO:0007669"/>
    <property type="project" value="UniProtKB-EC"/>
</dbReference>
<dbReference type="Pfam" id="PF04752">
    <property type="entry name" value="ChaC"/>
    <property type="match status" value="1"/>
</dbReference>
<dbReference type="EMBL" id="SMTL01000009">
    <property type="protein sequence ID" value="TDK29896.1"/>
    <property type="molecule type" value="Genomic_DNA"/>
</dbReference>
<comment type="caution">
    <text evidence="3">The sequence shown here is derived from an EMBL/GenBank/DDBJ whole genome shotgun (WGS) entry which is preliminary data.</text>
</comment>
<evidence type="ECO:0000256" key="2">
    <source>
        <dbReference type="ARBA" id="ARBA00023239"/>
    </source>
</evidence>
<proteinExistence type="predicted"/>
<dbReference type="PANTHER" id="PTHR12192:SF2">
    <property type="entry name" value="GLUTATHIONE-SPECIFIC GAMMA-GLUTAMYLCYCLOTRANSFERASE 2"/>
    <property type="match status" value="1"/>
</dbReference>
<name>A0A4R5U6K2_9HYPH</name>
<protein>
    <recommendedName>
        <fullName evidence="1">glutathione-specific gamma-glutamylcyclotransferase</fullName>
        <ecNumber evidence="1">4.3.2.7</ecNumber>
    </recommendedName>
</protein>
<dbReference type="Gene3D" id="3.10.490.10">
    <property type="entry name" value="Gamma-glutamyl cyclotransferase-like"/>
    <property type="match status" value="1"/>
</dbReference>
<dbReference type="CDD" id="cd06661">
    <property type="entry name" value="GGCT_like"/>
    <property type="match status" value="1"/>
</dbReference>
<dbReference type="OrthoDB" id="9795692at2"/>
<evidence type="ECO:0000256" key="1">
    <source>
        <dbReference type="ARBA" id="ARBA00012344"/>
    </source>
</evidence>
<organism evidence="3 4">
    <name type="scientific">Rhizobium deserti</name>
    <dbReference type="NCBI Taxonomy" id="2547961"/>
    <lineage>
        <taxon>Bacteria</taxon>
        <taxon>Pseudomonadati</taxon>
        <taxon>Pseudomonadota</taxon>
        <taxon>Alphaproteobacteria</taxon>
        <taxon>Hyphomicrobiales</taxon>
        <taxon>Rhizobiaceae</taxon>
        <taxon>Rhizobium/Agrobacterium group</taxon>
        <taxon>Rhizobium</taxon>
    </lineage>
</organism>
<dbReference type="SUPFAM" id="SSF110857">
    <property type="entry name" value="Gamma-glutamyl cyclotransferase-like"/>
    <property type="match status" value="1"/>
</dbReference>
<dbReference type="InterPro" id="IPR013024">
    <property type="entry name" value="GGCT-like"/>
</dbReference>
<keyword evidence="4" id="KW-1185">Reference proteome</keyword>
<dbReference type="InterPro" id="IPR036568">
    <property type="entry name" value="GGCT-like_sf"/>
</dbReference>
<evidence type="ECO:0000313" key="3">
    <source>
        <dbReference type="EMBL" id="TDK29896.1"/>
    </source>
</evidence>
<reference evidence="3 4" key="1">
    <citation type="submission" date="2019-03" db="EMBL/GenBank/DDBJ databases">
        <title>Rhizobium sp. nov., an bacterium isolated from biocrust in Mu Us Desert.</title>
        <authorList>
            <person name="Lixiong L."/>
        </authorList>
    </citation>
    <scope>NUCLEOTIDE SEQUENCE [LARGE SCALE GENOMIC DNA]</scope>
    <source>
        <strain evidence="3 4">SPY-1</strain>
    </source>
</reference>
<accession>A0A4R5U6K2</accession>
<keyword evidence="2" id="KW-0456">Lyase</keyword>
<dbReference type="Proteomes" id="UP000295238">
    <property type="component" value="Unassembled WGS sequence"/>
</dbReference>
<dbReference type="GO" id="GO:0006751">
    <property type="term" value="P:glutathione catabolic process"/>
    <property type="evidence" value="ECO:0007669"/>
    <property type="project" value="InterPro"/>
</dbReference>
<gene>
    <name evidence="3" type="ORF">E2F50_22130</name>
</gene>
<sequence length="245" mass="27259">MSGDRLSRCQASLLTREHLSALQQVHELVDPSERKFLLSDEELDRSLAQTLENAPQGMHVWVFAYGSLIWNPIFPVEVSMPATIRGYHRSLCMNSIRGRGSIDNPGAMLALDHGGSCKGILMRIGGDVPSELKLLWRREMMTGAYIPKWLDAKSGGRSIPALTFVANRASGHYAGQLTEDEVRRRLATASGIWGSNLDYVQRTHESLEAHGIHDAKLSRFSKTQRLSDSRGRIQNIRPHCPSSAD</sequence>
<dbReference type="PANTHER" id="PTHR12192">
    <property type="entry name" value="CATION TRANSPORT PROTEIN CHAC-RELATED"/>
    <property type="match status" value="1"/>
</dbReference>
<evidence type="ECO:0000313" key="4">
    <source>
        <dbReference type="Proteomes" id="UP000295238"/>
    </source>
</evidence>
<dbReference type="EC" id="4.3.2.7" evidence="1"/>